<organism evidence="1 2">
    <name type="scientific">Trifolium medium</name>
    <dbReference type="NCBI Taxonomy" id="97028"/>
    <lineage>
        <taxon>Eukaryota</taxon>
        <taxon>Viridiplantae</taxon>
        <taxon>Streptophyta</taxon>
        <taxon>Embryophyta</taxon>
        <taxon>Tracheophyta</taxon>
        <taxon>Spermatophyta</taxon>
        <taxon>Magnoliopsida</taxon>
        <taxon>eudicotyledons</taxon>
        <taxon>Gunneridae</taxon>
        <taxon>Pentapetalae</taxon>
        <taxon>rosids</taxon>
        <taxon>fabids</taxon>
        <taxon>Fabales</taxon>
        <taxon>Fabaceae</taxon>
        <taxon>Papilionoideae</taxon>
        <taxon>50 kb inversion clade</taxon>
        <taxon>NPAAA clade</taxon>
        <taxon>Hologalegina</taxon>
        <taxon>IRL clade</taxon>
        <taxon>Trifolieae</taxon>
        <taxon>Trifolium</taxon>
    </lineage>
</organism>
<accession>A0A392S9C0</accession>
<proteinExistence type="predicted"/>
<dbReference type="Proteomes" id="UP000265520">
    <property type="component" value="Unassembled WGS sequence"/>
</dbReference>
<dbReference type="EMBL" id="LXQA010335323">
    <property type="protein sequence ID" value="MCI44794.1"/>
    <property type="molecule type" value="Genomic_DNA"/>
</dbReference>
<feature type="non-terminal residue" evidence="1">
    <location>
        <position position="1"/>
    </location>
</feature>
<dbReference type="AlphaFoldDB" id="A0A392S9C0"/>
<protein>
    <submittedName>
        <fullName evidence="1">Uncharacterized protein</fullName>
    </submittedName>
</protein>
<keyword evidence="2" id="KW-1185">Reference proteome</keyword>
<comment type="caution">
    <text evidence="1">The sequence shown here is derived from an EMBL/GenBank/DDBJ whole genome shotgun (WGS) entry which is preliminary data.</text>
</comment>
<sequence length="30" mass="3109">ATSSVKCSSRSSNLTSCVLHHVFSATVLSV</sequence>
<evidence type="ECO:0000313" key="2">
    <source>
        <dbReference type="Proteomes" id="UP000265520"/>
    </source>
</evidence>
<reference evidence="1 2" key="1">
    <citation type="journal article" date="2018" name="Front. Plant Sci.">
        <title>Red Clover (Trifolium pratense) and Zigzag Clover (T. medium) - A Picture of Genomic Similarities and Differences.</title>
        <authorList>
            <person name="Dluhosova J."/>
            <person name="Istvanek J."/>
            <person name="Nedelnik J."/>
            <person name="Repkova J."/>
        </authorList>
    </citation>
    <scope>NUCLEOTIDE SEQUENCE [LARGE SCALE GENOMIC DNA]</scope>
    <source>
        <strain evidence="2">cv. 10/8</strain>
        <tissue evidence="1">Leaf</tissue>
    </source>
</reference>
<name>A0A392S9C0_9FABA</name>
<evidence type="ECO:0000313" key="1">
    <source>
        <dbReference type="EMBL" id="MCI44794.1"/>
    </source>
</evidence>